<dbReference type="PROSITE" id="PS50111">
    <property type="entry name" value="CHEMOTAXIS_TRANSDUC_2"/>
    <property type="match status" value="1"/>
</dbReference>
<dbReference type="PRINTS" id="PR00260">
    <property type="entry name" value="CHEMTRNSDUCR"/>
</dbReference>
<dbReference type="Proteomes" id="UP000217265">
    <property type="component" value="Chromosome"/>
</dbReference>
<evidence type="ECO:0000256" key="5">
    <source>
        <dbReference type="SAM" id="Phobius"/>
    </source>
</evidence>
<evidence type="ECO:0000256" key="2">
    <source>
        <dbReference type="ARBA" id="ARBA00029447"/>
    </source>
</evidence>
<sequence length="506" mass="52727">MLLITGCFILVTIGVASLAIMSRQYSREGTRETQTVTNQFLPGLATLSRLQEAALNIKSITLQFALAKDDAGMSTQAQASKTQFDKAVANIATLKENTPDASCLDLITSFEVAVKNYRAAAEQFQTELRGGDFEKAMSTLDQKVSAAQAKLEAAFQAINDRYFELSDKAGENTIAALSKADHFGLIGSGTLAGFTALCLALSLFASRSISQRLKDANAALTTSAGVISENASIVSSSSHALADGSSSQAASLEETSASLEELSSMTKRNAESAQQAKQAASETRSSADTGTERMRAMQTAMQAITTSSADISKILKTIDEISFQTNILALNAAVEAARAGEAGAGFAVVADEVRALAQRSAQAAKETAAKIEDSVAKSQQGAAISTEVAKSFETIQQQVLKLDQLVGEIATASSEQSQGISQVTTAVSDMDRITQSNAASAEETAAAAQDLNVQASVLAEAVRSLQELSGRSPKSTPGSESADAHANKRPAASSGKSRSVPQVARA</sequence>
<keyword evidence="1" id="KW-0145">Chemotaxis</keyword>
<dbReference type="Pfam" id="PF00015">
    <property type="entry name" value="MCPsignal"/>
    <property type="match status" value="1"/>
</dbReference>
<keyword evidence="5" id="KW-1133">Transmembrane helix</keyword>
<evidence type="ECO:0000313" key="7">
    <source>
        <dbReference type="EMBL" id="ATC65031.1"/>
    </source>
</evidence>
<dbReference type="PANTHER" id="PTHR43531">
    <property type="entry name" value="PROTEIN ICFG"/>
    <property type="match status" value="1"/>
</dbReference>
<dbReference type="GO" id="GO:0007165">
    <property type="term" value="P:signal transduction"/>
    <property type="evidence" value="ECO:0007669"/>
    <property type="project" value="UniProtKB-KW"/>
</dbReference>
<evidence type="ECO:0000256" key="1">
    <source>
        <dbReference type="ARBA" id="ARBA00022500"/>
    </source>
</evidence>
<protein>
    <submittedName>
        <fullName evidence="7">Chemotaxis protein</fullName>
    </submittedName>
</protein>
<keyword evidence="8" id="KW-1185">Reference proteome</keyword>
<evidence type="ECO:0000256" key="3">
    <source>
        <dbReference type="PROSITE-ProRule" id="PRU00284"/>
    </source>
</evidence>
<feature type="compositionally biased region" description="Low complexity" evidence="4">
    <location>
        <begin position="252"/>
        <end position="264"/>
    </location>
</feature>
<name>A0A290QKY3_9BACT</name>
<dbReference type="AlphaFoldDB" id="A0A290QKY3"/>
<gene>
    <name evidence="7" type="ORF">CMV30_14275</name>
</gene>
<evidence type="ECO:0000259" key="6">
    <source>
        <dbReference type="PROSITE" id="PS50111"/>
    </source>
</evidence>
<dbReference type="Pfam" id="PF12729">
    <property type="entry name" value="4HB_MCP_1"/>
    <property type="match status" value="1"/>
</dbReference>
<keyword evidence="5" id="KW-0472">Membrane</keyword>
<dbReference type="GO" id="GO:0004888">
    <property type="term" value="F:transmembrane signaling receptor activity"/>
    <property type="evidence" value="ECO:0007669"/>
    <property type="project" value="InterPro"/>
</dbReference>
<dbReference type="KEGG" id="vbh:CMV30_14275"/>
<dbReference type="InterPro" id="IPR051310">
    <property type="entry name" value="MCP_chemotaxis"/>
</dbReference>
<feature type="domain" description="Methyl-accepting transducer" evidence="6">
    <location>
        <begin position="223"/>
        <end position="452"/>
    </location>
</feature>
<feature type="compositionally biased region" description="Polar residues" evidence="4">
    <location>
        <begin position="466"/>
        <end position="479"/>
    </location>
</feature>
<evidence type="ECO:0000256" key="4">
    <source>
        <dbReference type="SAM" id="MobiDB-lite"/>
    </source>
</evidence>
<dbReference type="GO" id="GO:0016020">
    <property type="term" value="C:membrane"/>
    <property type="evidence" value="ECO:0007669"/>
    <property type="project" value="InterPro"/>
</dbReference>
<dbReference type="OrthoDB" id="8744489at2"/>
<dbReference type="InterPro" id="IPR004089">
    <property type="entry name" value="MCPsignal_dom"/>
</dbReference>
<dbReference type="GO" id="GO:0006935">
    <property type="term" value="P:chemotaxis"/>
    <property type="evidence" value="ECO:0007669"/>
    <property type="project" value="UniProtKB-KW"/>
</dbReference>
<dbReference type="PANTHER" id="PTHR43531:SF11">
    <property type="entry name" value="METHYL-ACCEPTING CHEMOTAXIS PROTEIN 3"/>
    <property type="match status" value="1"/>
</dbReference>
<dbReference type="SMART" id="SM00283">
    <property type="entry name" value="MA"/>
    <property type="match status" value="1"/>
</dbReference>
<keyword evidence="3" id="KW-0807">Transducer</keyword>
<accession>A0A290QKY3</accession>
<proteinExistence type="inferred from homology"/>
<dbReference type="Gene3D" id="1.10.287.950">
    <property type="entry name" value="Methyl-accepting chemotaxis protein"/>
    <property type="match status" value="1"/>
</dbReference>
<evidence type="ECO:0000313" key="8">
    <source>
        <dbReference type="Proteomes" id="UP000217265"/>
    </source>
</evidence>
<feature type="compositionally biased region" description="Low complexity" evidence="4">
    <location>
        <begin position="271"/>
        <end position="282"/>
    </location>
</feature>
<comment type="similarity">
    <text evidence="2">Belongs to the methyl-accepting chemotaxis (MCP) protein family.</text>
</comment>
<keyword evidence="5" id="KW-0812">Transmembrane</keyword>
<dbReference type="SUPFAM" id="SSF58104">
    <property type="entry name" value="Methyl-accepting chemotaxis protein (MCP) signaling domain"/>
    <property type="match status" value="1"/>
</dbReference>
<dbReference type="InterPro" id="IPR004090">
    <property type="entry name" value="Chemotax_Me-accpt_rcpt"/>
</dbReference>
<feature type="transmembrane region" description="Helical" evidence="5">
    <location>
        <begin position="183"/>
        <end position="204"/>
    </location>
</feature>
<feature type="region of interest" description="Disordered" evidence="4">
    <location>
        <begin position="252"/>
        <end position="292"/>
    </location>
</feature>
<feature type="region of interest" description="Disordered" evidence="4">
    <location>
        <begin position="466"/>
        <end position="506"/>
    </location>
</feature>
<organism evidence="7 8">
    <name type="scientific">Nibricoccus aquaticus</name>
    <dbReference type="NCBI Taxonomy" id="2576891"/>
    <lineage>
        <taxon>Bacteria</taxon>
        <taxon>Pseudomonadati</taxon>
        <taxon>Verrucomicrobiota</taxon>
        <taxon>Opitutia</taxon>
        <taxon>Opitutales</taxon>
        <taxon>Opitutaceae</taxon>
        <taxon>Nibricoccus</taxon>
    </lineage>
</organism>
<dbReference type="InterPro" id="IPR024478">
    <property type="entry name" value="HlyB_4HB_MCP"/>
</dbReference>
<reference evidence="7 8" key="1">
    <citation type="submission" date="2017-09" db="EMBL/GenBank/DDBJ databases">
        <title>Complete genome sequence of Verrucomicrobial strain HZ-65, isolated from freshwater.</title>
        <authorList>
            <person name="Choi A."/>
        </authorList>
    </citation>
    <scope>NUCLEOTIDE SEQUENCE [LARGE SCALE GENOMIC DNA]</scope>
    <source>
        <strain evidence="7 8">HZ-65</strain>
    </source>
</reference>
<dbReference type="EMBL" id="CP023344">
    <property type="protein sequence ID" value="ATC65031.1"/>
    <property type="molecule type" value="Genomic_DNA"/>
</dbReference>